<dbReference type="InterPro" id="IPR045099">
    <property type="entry name" value="PITH1-like"/>
</dbReference>
<dbReference type="PANTHER" id="PTHR12175">
    <property type="entry name" value="AD039 HT014 THIOREDOXIN FAMILY TRP26"/>
    <property type="match status" value="1"/>
</dbReference>
<accession>A0AAD5XXZ6</accession>
<feature type="domain" description="PITH" evidence="3">
    <location>
        <begin position="22"/>
        <end position="187"/>
    </location>
</feature>
<protein>
    <recommendedName>
        <fullName evidence="3">PITH domain-containing protein</fullName>
    </recommendedName>
</protein>
<name>A0AAD5XXZ6_9FUNG</name>
<dbReference type="AlphaFoldDB" id="A0AAD5XXZ6"/>
<proteinExistence type="inferred from homology"/>
<gene>
    <name evidence="4" type="ORF">HK099_004827</name>
</gene>
<dbReference type="SUPFAM" id="SSF49785">
    <property type="entry name" value="Galactose-binding domain-like"/>
    <property type="match status" value="1"/>
</dbReference>
<dbReference type="PANTHER" id="PTHR12175:SF1">
    <property type="entry name" value="PITH DOMAIN-CONTAINING PROTEIN 1"/>
    <property type="match status" value="1"/>
</dbReference>
<evidence type="ECO:0000313" key="4">
    <source>
        <dbReference type="EMBL" id="KAJ3219060.1"/>
    </source>
</evidence>
<dbReference type="GO" id="GO:0005737">
    <property type="term" value="C:cytoplasm"/>
    <property type="evidence" value="ECO:0007669"/>
    <property type="project" value="UniProtKB-ARBA"/>
</dbReference>
<dbReference type="PROSITE" id="PS51532">
    <property type="entry name" value="PITH"/>
    <property type="match status" value="1"/>
</dbReference>
<dbReference type="InterPro" id="IPR037047">
    <property type="entry name" value="PITH_dom_sf"/>
</dbReference>
<evidence type="ECO:0000256" key="1">
    <source>
        <dbReference type="ARBA" id="ARBA00025788"/>
    </source>
</evidence>
<organism evidence="4 5">
    <name type="scientific">Clydaea vesicula</name>
    <dbReference type="NCBI Taxonomy" id="447962"/>
    <lineage>
        <taxon>Eukaryota</taxon>
        <taxon>Fungi</taxon>
        <taxon>Fungi incertae sedis</taxon>
        <taxon>Chytridiomycota</taxon>
        <taxon>Chytridiomycota incertae sedis</taxon>
        <taxon>Chytridiomycetes</taxon>
        <taxon>Lobulomycetales</taxon>
        <taxon>Lobulomycetaceae</taxon>
        <taxon>Clydaea</taxon>
    </lineage>
</organism>
<evidence type="ECO:0000256" key="2">
    <source>
        <dbReference type="SAM" id="MobiDB-lite"/>
    </source>
</evidence>
<dbReference type="EMBL" id="JADGJW010000353">
    <property type="protein sequence ID" value="KAJ3219060.1"/>
    <property type="molecule type" value="Genomic_DNA"/>
</dbReference>
<reference evidence="4" key="1">
    <citation type="submission" date="2020-05" db="EMBL/GenBank/DDBJ databases">
        <title>Phylogenomic resolution of chytrid fungi.</title>
        <authorList>
            <person name="Stajich J.E."/>
            <person name="Amses K."/>
            <person name="Simmons R."/>
            <person name="Seto K."/>
            <person name="Myers J."/>
            <person name="Bonds A."/>
            <person name="Quandt C.A."/>
            <person name="Barry K."/>
            <person name="Liu P."/>
            <person name="Grigoriev I."/>
            <person name="Longcore J.E."/>
            <person name="James T.Y."/>
        </authorList>
    </citation>
    <scope>NUCLEOTIDE SEQUENCE</scope>
    <source>
        <strain evidence="4">JEL0476</strain>
    </source>
</reference>
<dbReference type="InterPro" id="IPR010400">
    <property type="entry name" value="PITH_dom"/>
</dbReference>
<keyword evidence="5" id="KW-1185">Reference proteome</keyword>
<evidence type="ECO:0000313" key="5">
    <source>
        <dbReference type="Proteomes" id="UP001211065"/>
    </source>
</evidence>
<sequence length="207" mass="23638">MSCSNETHRSSDHSHSHHDHDHDDPNRGEQYTLYKHIDVESIRALNEKFPNSAKKIFKTWDERFDQSHILESDVDESSVKLKGISILGGPSESSPMKMKAFINREDIDFDTCESIKADQEWDLVENDNLSLLEYETRVSKFTSLRNLTLYFSENNGAETTKISYIGLKGEFKVLNKDPIITVYELAANPADHKIKSSLLDQADSSIQ</sequence>
<comment type="caution">
    <text evidence="4">The sequence shown here is derived from an EMBL/GenBank/DDBJ whole genome shotgun (WGS) entry which is preliminary data.</text>
</comment>
<feature type="compositionally biased region" description="Basic and acidic residues" evidence="2">
    <location>
        <begin position="1"/>
        <end position="27"/>
    </location>
</feature>
<evidence type="ECO:0000259" key="3">
    <source>
        <dbReference type="PROSITE" id="PS51532"/>
    </source>
</evidence>
<feature type="region of interest" description="Disordered" evidence="2">
    <location>
        <begin position="1"/>
        <end position="28"/>
    </location>
</feature>
<comment type="similarity">
    <text evidence="1">Belongs to the PITHD1 family.</text>
</comment>
<dbReference type="Proteomes" id="UP001211065">
    <property type="component" value="Unassembled WGS sequence"/>
</dbReference>
<dbReference type="Gene3D" id="2.60.120.470">
    <property type="entry name" value="PITH domain"/>
    <property type="match status" value="1"/>
</dbReference>
<dbReference type="Pfam" id="PF06201">
    <property type="entry name" value="PITH"/>
    <property type="match status" value="1"/>
</dbReference>
<dbReference type="GO" id="GO:0005634">
    <property type="term" value="C:nucleus"/>
    <property type="evidence" value="ECO:0007669"/>
    <property type="project" value="TreeGrafter"/>
</dbReference>
<dbReference type="InterPro" id="IPR008979">
    <property type="entry name" value="Galactose-bd-like_sf"/>
</dbReference>